<protein>
    <recommendedName>
        <fullName evidence="3">Helix-turn-helix domain-containing protein</fullName>
    </recommendedName>
</protein>
<keyword evidence="2" id="KW-1185">Reference proteome</keyword>
<proteinExistence type="predicted"/>
<comment type="caution">
    <text evidence="1">The sequence shown here is derived from an EMBL/GenBank/DDBJ whole genome shotgun (WGS) entry which is preliminary data.</text>
</comment>
<reference evidence="2" key="1">
    <citation type="journal article" date="2019" name="Int. J. Syst. Evol. Microbiol.">
        <title>The Global Catalogue of Microorganisms (GCM) 10K type strain sequencing project: providing services to taxonomists for standard genome sequencing and annotation.</title>
        <authorList>
            <consortium name="The Broad Institute Genomics Platform"/>
            <consortium name="The Broad Institute Genome Sequencing Center for Infectious Disease"/>
            <person name="Wu L."/>
            <person name="Ma J."/>
        </authorList>
    </citation>
    <scope>NUCLEOTIDE SEQUENCE [LARGE SCALE GENOMIC DNA]</scope>
    <source>
        <strain evidence="2">CGMCC 1.8985</strain>
    </source>
</reference>
<accession>A0ABQ2EEA9</accession>
<dbReference type="EMBL" id="BMME01000001">
    <property type="protein sequence ID" value="GGK08799.1"/>
    <property type="molecule type" value="Genomic_DNA"/>
</dbReference>
<evidence type="ECO:0000313" key="1">
    <source>
        <dbReference type="EMBL" id="GGK08799.1"/>
    </source>
</evidence>
<gene>
    <name evidence="1" type="ORF">GCM10011394_17810</name>
</gene>
<evidence type="ECO:0008006" key="3">
    <source>
        <dbReference type="Google" id="ProtNLM"/>
    </source>
</evidence>
<sequence>MPRNGGNQRSYFAFARWAIALRRPPSVKEIEGFFQISRSSAWRIQRNWMLAELDYQETIQPGPGVRQHPQPRSTT</sequence>
<dbReference type="RefSeq" id="WP_132984678.1">
    <property type="nucleotide sequence ID" value="NZ_BMME01000001.1"/>
</dbReference>
<dbReference type="Proteomes" id="UP000599009">
    <property type="component" value="Unassembled WGS sequence"/>
</dbReference>
<evidence type="ECO:0000313" key="2">
    <source>
        <dbReference type="Proteomes" id="UP000599009"/>
    </source>
</evidence>
<organism evidence="1 2">
    <name type="scientific">Luteimonas terricola</name>
    <dbReference type="NCBI Taxonomy" id="645597"/>
    <lineage>
        <taxon>Bacteria</taxon>
        <taxon>Pseudomonadati</taxon>
        <taxon>Pseudomonadota</taxon>
        <taxon>Gammaproteobacteria</taxon>
        <taxon>Lysobacterales</taxon>
        <taxon>Lysobacteraceae</taxon>
        <taxon>Luteimonas</taxon>
    </lineage>
</organism>
<name>A0ABQ2EEA9_9GAMM</name>